<gene>
    <name evidence="2" type="ordered locus">Fluta_3179</name>
</gene>
<proteinExistence type="predicted"/>
<keyword evidence="1" id="KW-0732">Signal</keyword>
<protein>
    <submittedName>
        <fullName evidence="2">Uncharacterized protein</fullName>
    </submittedName>
</protein>
<dbReference type="GO" id="GO:0016788">
    <property type="term" value="F:hydrolase activity, acting on ester bonds"/>
    <property type="evidence" value="ECO:0007669"/>
    <property type="project" value="UniProtKB-ARBA"/>
</dbReference>
<dbReference type="Proteomes" id="UP000007463">
    <property type="component" value="Chromosome"/>
</dbReference>
<accession>F2I9H2</accession>
<evidence type="ECO:0000313" key="3">
    <source>
        <dbReference type="Proteomes" id="UP000007463"/>
    </source>
</evidence>
<evidence type="ECO:0000313" key="2">
    <source>
        <dbReference type="EMBL" id="AEA45153.1"/>
    </source>
</evidence>
<feature type="chain" id="PRO_5003279629" evidence="1">
    <location>
        <begin position="24"/>
        <end position="132"/>
    </location>
</feature>
<name>F2I9H2_FLUTR</name>
<dbReference type="KEGG" id="fte:Fluta_3179"/>
<dbReference type="HOGENOM" id="CLU_1913971_0_0_10"/>
<dbReference type="OrthoDB" id="7443339at2"/>
<organism evidence="2 3">
    <name type="scientific">Fluviicola taffensis (strain DSM 16823 / NCIMB 13979 / RW262)</name>
    <dbReference type="NCBI Taxonomy" id="755732"/>
    <lineage>
        <taxon>Bacteria</taxon>
        <taxon>Pseudomonadati</taxon>
        <taxon>Bacteroidota</taxon>
        <taxon>Flavobacteriia</taxon>
        <taxon>Flavobacteriales</taxon>
        <taxon>Crocinitomicaceae</taxon>
        <taxon>Fluviicola</taxon>
    </lineage>
</organism>
<dbReference type="RefSeq" id="WP_013687920.1">
    <property type="nucleotide sequence ID" value="NC_015321.1"/>
</dbReference>
<dbReference type="EMBL" id="CP002542">
    <property type="protein sequence ID" value="AEA45153.1"/>
    <property type="molecule type" value="Genomic_DNA"/>
</dbReference>
<evidence type="ECO:0000256" key="1">
    <source>
        <dbReference type="SAM" id="SignalP"/>
    </source>
</evidence>
<dbReference type="AlphaFoldDB" id="F2I9H2"/>
<sequence length="132" mass="14401" precursor="true">MKFNLYFTQIGFCFLVVSVSTVAQTSNSKNVLFLGNSYTSANNLPQMIADAAASVGDTLNYESETPGGAFLANLINFPSYYNGVSKIMNGGWDHVVMQDQSLAYSNYVPLHVNAAHQLDSCPTFHVFCKKGI</sequence>
<feature type="signal peptide" evidence="1">
    <location>
        <begin position="1"/>
        <end position="23"/>
    </location>
</feature>
<dbReference type="eggNOG" id="COG3291">
    <property type="taxonomic scope" value="Bacteria"/>
</dbReference>
<dbReference type="Gene3D" id="3.40.50.1110">
    <property type="entry name" value="SGNH hydrolase"/>
    <property type="match status" value="1"/>
</dbReference>
<reference evidence="2 3" key="1">
    <citation type="journal article" date="2011" name="Stand. Genomic Sci.">
        <title>Complete genome sequence of the gliding freshwater bacterium Fluviicola taffensis type strain (RW262).</title>
        <authorList>
            <person name="Woyke T."/>
            <person name="Chertkov O."/>
            <person name="Lapidus A."/>
            <person name="Nolan M."/>
            <person name="Lucas S."/>
            <person name="Del Rio T.G."/>
            <person name="Tice H."/>
            <person name="Cheng J.F."/>
            <person name="Tapia R."/>
            <person name="Han C."/>
            <person name="Goodwin L."/>
            <person name="Pitluck S."/>
            <person name="Liolios K."/>
            <person name="Pagani I."/>
            <person name="Ivanova N."/>
            <person name="Huntemann M."/>
            <person name="Mavromatis K."/>
            <person name="Mikhailova N."/>
            <person name="Pati A."/>
            <person name="Chen A."/>
            <person name="Palaniappan K."/>
            <person name="Land M."/>
            <person name="Hauser L."/>
            <person name="Brambilla E.M."/>
            <person name="Rohde M."/>
            <person name="Mwirichia R."/>
            <person name="Sikorski J."/>
            <person name="Tindall B.J."/>
            <person name="Goker M."/>
            <person name="Bristow J."/>
            <person name="Eisen J.A."/>
            <person name="Markowitz V."/>
            <person name="Hugenholtz P."/>
            <person name="Klenk H.P."/>
            <person name="Kyrpides N.C."/>
        </authorList>
    </citation>
    <scope>NUCLEOTIDE SEQUENCE [LARGE SCALE GENOMIC DNA]</scope>
    <source>
        <strain evidence="3">DSM 16823 / RW262 / RW262</strain>
    </source>
</reference>
<keyword evidence="3" id="KW-1185">Reference proteome</keyword>
<reference evidence="3" key="2">
    <citation type="submission" date="2011-02" db="EMBL/GenBank/DDBJ databases">
        <title>The complete genome of Fluviicola taffensis DSM 16823.</title>
        <authorList>
            <consortium name="US DOE Joint Genome Institute (JGI-PGF)"/>
            <person name="Lucas S."/>
            <person name="Copeland A."/>
            <person name="Lapidus A."/>
            <person name="Bruce D."/>
            <person name="Goodwin L."/>
            <person name="Pitluck S."/>
            <person name="Kyrpides N."/>
            <person name="Mavromatis K."/>
            <person name="Ivanova N."/>
            <person name="Mikhailova N."/>
            <person name="Pagani I."/>
            <person name="Chertkov O."/>
            <person name="Detter J.C."/>
            <person name="Han C."/>
            <person name="Tapia R."/>
            <person name="Land M."/>
            <person name="Hauser L."/>
            <person name="Markowitz V."/>
            <person name="Cheng J.-F."/>
            <person name="Hugenholtz P."/>
            <person name="Woyke T."/>
            <person name="Wu D."/>
            <person name="Tindall B."/>
            <person name="Pomrenke H.G."/>
            <person name="Brambilla E."/>
            <person name="Klenk H.-P."/>
            <person name="Eisen J.A."/>
        </authorList>
    </citation>
    <scope>NUCLEOTIDE SEQUENCE [LARGE SCALE GENOMIC DNA]</scope>
    <source>
        <strain evidence="3">DSM 16823 / RW262 / RW262</strain>
    </source>
</reference>
<dbReference type="InterPro" id="IPR036514">
    <property type="entry name" value="SGNH_hydro_sf"/>
</dbReference>